<comment type="subcellular location">
    <subcellularLocation>
        <location evidence="1">Cell membrane</location>
        <topology evidence="1">Multi-pass membrane protein</topology>
    </subcellularLocation>
</comment>
<evidence type="ECO:0000256" key="4">
    <source>
        <dbReference type="ARBA" id="ARBA00022692"/>
    </source>
</evidence>
<proteinExistence type="predicted"/>
<evidence type="ECO:0000256" key="9">
    <source>
        <dbReference type="SAM" id="MobiDB-lite"/>
    </source>
</evidence>
<dbReference type="Gene3D" id="1.10.3860.10">
    <property type="entry name" value="Sodium:dicarboxylate symporter"/>
    <property type="match status" value="1"/>
</dbReference>
<dbReference type="NCBIfam" id="NF002461">
    <property type="entry name" value="PRK01663.1"/>
    <property type="match status" value="1"/>
</dbReference>
<keyword evidence="6 10" id="KW-1133">Transmembrane helix</keyword>
<dbReference type="SUPFAM" id="SSF118215">
    <property type="entry name" value="Proton glutamate symport protein"/>
    <property type="match status" value="1"/>
</dbReference>
<sequence>MPAPALHAATDRRDAYEKSGEYGRNIEEDSIVRLARPLRSLYVQVLVAMALGVSVGHFWPSVGAMLKPLSDAFVGLVRMMIAPIVFCTIVSGITSLANGKAIGRTIVRALLLFYLLTAVALAFGLVTAFVLRPGAGMHVDVRHLDPRILAQYVPHAQPHGLVEFALSVIPDTMLGAFQKGEVLPVLLLSLLFGFSLNAYPQAGRPVLALIDGVAQIVFRVLAMVMRLAPLGAFGAMAFTVGRFGIGSVGSLARLMVAFYVACVLFVALVLAPLARLHGFALWRLLRYLREELLIVLATSSTEPVLPRLIVKLESLGCDKGVVGLVLPAGYSFNLDGTAIYLTLAALFIAQACDVPLSAPQIAAMLAVMLLTSKGAAGVSGSGLVALVATLAVMPDLPVAGVALLVGIDRFMSEARALTSVISNACAVIFVSTWEGACDRARLVRMLNAAGPAGQNGADDADADAARDGKAV</sequence>
<dbReference type="GO" id="GO:0005886">
    <property type="term" value="C:plasma membrane"/>
    <property type="evidence" value="ECO:0007669"/>
    <property type="project" value="UniProtKB-SubCell"/>
</dbReference>
<name>B1TD81_9BURK</name>
<dbReference type="InterPro" id="IPR018107">
    <property type="entry name" value="Na-dicarboxylate_symporter_CS"/>
</dbReference>
<feature type="transmembrane region" description="Helical" evidence="10">
    <location>
        <begin position="41"/>
        <end position="60"/>
    </location>
</feature>
<dbReference type="Proteomes" id="UP000004814">
    <property type="component" value="Unassembled WGS sequence"/>
</dbReference>
<evidence type="ECO:0000256" key="7">
    <source>
        <dbReference type="ARBA" id="ARBA00023136"/>
    </source>
</evidence>
<keyword evidence="7 10" id="KW-0472">Membrane</keyword>
<accession>B1TD81</accession>
<evidence type="ECO:0000256" key="6">
    <source>
        <dbReference type="ARBA" id="ARBA00022989"/>
    </source>
</evidence>
<dbReference type="GO" id="GO:0070778">
    <property type="term" value="P:L-aspartate transmembrane transport"/>
    <property type="evidence" value="ECO:0007669"/>
    <property type="project" value="TreeGrafter"/>
</dbReference>
<evidence type="ECO:0000256" key="10">
    <source>
        <dbReference type="SAM" id="Phobius"/>
    </source>
</evidence>
<dbReference type="EMBL" id="ABLK01000281">
    <property type="protein sequence ID" value="EDT38467.1"/>
    <property type="molecule type" value="Genomic_DNA"/>
</dbReference>
<evidence type="ECO:0000256" key="3">
    <source>
        <dbReference type="ARBA" id="ARBA00022475"/>
    </source>
</evidence>
<feature type="transmembrane region" description="Helical" evidence="10">
    <location>
        <begin position="72"/>
        <end position="97"/>
    </location>
</feature>
<feature type="transmembrane region" description="Helical" evidence="10">
    <location>
        <begin position="384"/>
        <end position="407"/>
    </location>
</feature>
<keyword evidence="3" id="KW-1003">Cell membrane</keyword>
<protein>
    <submittedName>
        <fullName evidence="11">Sodium:dicarboxylate symporter</fullName>
    </submittedName>
</protein>
<keyword evidence="4 10" id="KW-0812">Transmembrane</keyword>
<organism evidence="11 12">
    <name type="scientific">Burkholderia ambifaria MEX-5</name>
    <dbReference type="NCBI Taxonomy" id="396597"/>
    <lineage>
        <taxon>Bacteria</taxon>
        <taxon>Pseudomonadati</taxon>
        <taxon>Pseudomonadota</taxon>
        <taxon>Betaproteobacteria</taxon>
        <taxon>Burkholderiales</taxon>
        <taxon>Burkholderiaceae</taxon>
        <taxon>Burkholderia</taxon>
        <taxon>Burkholderia cepacia complex</taxon>
    </lineage>
</organism>
<feature type="transmembrane region" description="Helical" evidence="10">
    <location>
        <begin position="182"/>
        <end position="199"/>
    </location>
</feature>
<feature type="transmembrane region" description="Helical" evidence="10">
    <location>
        <begin position="220"/>
        <end position="245"/>
    </location>
</feature>
<dbReference type="InterPro" id="IPR036458">
    <property type="entry name" value="Na:dicarbo_symporter_sf"/>
</dbReference>
<dbReference type="AlphaFoldDB" id="B1TD81"/>
<keyword evidence="2" id="KW-0813">Transport</keyword>
<dbReference type="GO" id="GO:0015366">
    <property type="term" value="F:malate:proton symporter activity"/>
    <property type="evidence" value="ECO:0007669"/>
    <property type="project" value="TreeGrafter"/>
</dbReference>
<comment type="function">
    <text evidence="8">Responsible for the transport of dicarboxylates such as succinate, fumarate, and malate from the periplasm across the membrane.</text>
</comment>
<reference evidence="11 12" key="1">
    <citation type="submission" date="2008-03" db="EMBL/GenBank/DDBJ databases">
        <title>Sequencing of the draft genome and assembly of Burkholderia ambifaria MEX-5.</title>
        <authorList>
            <consortium name="US DOE Joint Genome Institute (JGI-PGF)"/>
            <person name="Copeland A."/>
            <person name="Lucas S."/>
            <person name="Lapidus A."/>
            <person name="Glavina del Rio T."/>
            <person name="Dalin E."/>
            <person name="Tice H."/>
            <person name="Bruce D."/>
            <person name="Goodwin L."/>
            <person name="Pitluck S."/>
            <person name="Larimer F."/>
            <person name="Land M.L."/>
            <person name="Hauser L."/>
            <person name="Tiedje J."/>
            <person name="Richardson P."/>
        </authorList>
    </citation>
    <scope>NUCLEOTIDE SEQUENCE [LARGE SCALE GENOMIC DNA]</scope>
    <source>
        <strain evidence="11 12">MEX-5</strain>
    </source>
</reference>
<evidence type="ECO:0000256" key="2">
    <source>
        <dbReference type="ARBA" id="ARBA00022448"/>
    </source>
</evidence>
<evidence type="ECO:0000313" key="11">
    <source>
        <dbReference type="EMBL" id="EDT38467.1"/>
    </source>
</evidence>
<dbReference type="GO" id="GO:0015138">
    <property type="term" value="F:fumarate transmembrane transporter activity"/>
    <property type="evidence" value="ECO:0007669"/>
    <property type="project" value="TreeGrafter"/>
</dbReference>
<dbReference type="PATRIC" id="fig|396597.7.peg.1813"/>
<feature type="region of interest" description="Disordered" evidence="9">
    <location>
        <begin position="452"/>
        <end position="471"/>
    </location>
</feature>
<evidence type="ECO:0000313" key="12">
    <source>
        <dbReference type="Proteomes" id="UP000004814"/>
    </source>
</evidence>
<feature type="transmembrane region" description="Helical" evidence="10">
    <location>
        <begin position="109"/>
        <end position="131"/>
    </location>
</feature>
<feature type="transmembrane region" description="Helical" evidence="10">
    <location>
        <begin position="251"/>
        <end position="271"/>
    </location>
</feature>
<comment type="caution">
    <text evidence="11">The sequence shown here is derived from an EMBL/GenBank/DDBJ whole genome shotgun (WGS) entry which is preliminary data.</text>
</comment>
<evidence type="ECO:0000256" key="1">
    <source>
        <dbReference type="ARBA" id="ARBA00004651"/>
    </source>
</evidence>
<dbReference type="PROSITE" id="PS00714">
    <property type="entry name" value="NA_DICARBOXYL_SYMP_2"/>
    <property type="match status" value="1"/>
</dbReference>
<keyword evidence="5" id="KW-0769">Symport</keyword>
<evidence type="ECO:0000256" key="5">
    <source>
        <dbReference type="ARBA" id="ARBA00022847"/>
    </source>
</evidence>
<dbReference type="PRINTS" id="PR00173">
    <property type="entry name" value="EDTRNSPORT"/>
</dbReference>
<evidence type="ECO:0000256" key="8">
    <source>
        <dbReference type="ARBA" id="ARBA00053346"/>
    </source>
</evidence>
<dbReference type="FunFam" id="1.10.3860.10:FF:000001">
    <property type="entry name" value="C4-dicarboxylate transport protein"/>
    <property type="match status" value="1"/>
</dbReference>
<dbReference type="GO" id="GO:0015141">
    <property type="term" value="F:succinate transmembrane transporter activity"/>
    <property type="evidence" value="ECO:0007669"/>
    <property type="project" value="TreeGrafter"/>
</dbReference>
<dbReference type="InterPro" id="IPR001991">
    <property type="entry name" value="Na-dicarboxylate_symporter"/>
</dbReference>
<dbReference type="PANTHER" id="PTHR42865:SF1">
    <property type="entry name" value="AEROBIC C4-DICARBOXYLATE TRANSPORT PROTEIN"/>
    <property type="match status" value="1"/>
</dbReference>
<dbReference type="Pfam" id="PF00375">
    <property type="entry name" value="SDF"/>
    <property type="match status" value="1"/>
</dbReference>
<dbReference type="PANTHER" id="PTHR42865">
    <property type="entry name" value="PROTON/GLUTAMATE-ASPARTATE SYMPORTER"/>
    <property type="match status" value="1"/>
</dbReference>
<gene>
    <name evidence="11" type="ORF">BamMEX5DRAFT_5747</name>
</gene>